<keyword evidence="4" id="KW-0788">Thiol protease</keyword>
<protein>
    <recommendedName>
        <fullName evidence="6">Ribosomal processing cysteine protease Prp</fullName>
    </recommendedName>
</protein>
<comment type="caution">
    <text evidence="7">The sequence shown here is derived from an EMBL/GenBank/DDBJ whole genome shotgun (WGS) entry which is preliminary data.</text>
</comment>
<dbReference type="Pfam" id="PF04327">
    <property type="entry name" value="Peptidase_Prp"/>
    <property type="match status" value="1"/>
</dbReference>
<dbReference type="Gene3D" id="3.30.70.1490">
    <property type="entry name" value="Cysteine protease Prp"/>
    <property type="match status" value="1"/>
</dbReference>
<name>A0ABU5CGK9_9BACI</name>
<dbReference type="SUPFAM" id="SSF118010">
    <property type="entry name" value="TM1457-like"/>
    <property type="match status" value="1"/>
</dbReference>
<dbReference type="RefSeq" id="WP_306065558.1">
    <property type="nucleotide sequence ID" value="NZ_JAROCA020000001.1"/>
</dbReference>
<evidence type="ECO:0000313" key="8">
    <source>
        <dbReference type="Proteomes" id="UP001228376"/>
    </source>
</evidence>
<evidence type="ECO:0000256" key="3">
    <source>
        <dbReference type="ARBA" id="ARBA00022801"/>
    </source>
</evidence>
<organism evidence="7 8">
    <name type="scientific">Tigheibacillus jepli</name>
    <dbReference type="NCBI Taxonomy" id="3035914"/>
    <lineage>
        <taxon>Bacteria</taxon>
        <taxon>Bacillati</taxon>
        <taxon>Bacillota</taxon>
        <taxon>Bacilli</taxon>
        <taxon>Bacillales</taxon>
        <taxon>Bacillaceae</taxon>
        <taxon>Tigheibacillus</taxon>
    </lineage>
</organism>
<evidence type="ECO:0000313" key="7">
    <source>
        <dbReference type="EMBL" id="MDY0405456.1"/>
    </source>
</evidence>
<dbReference type="PANTHER" id="PTHR39178:SF1">
    <property type="entry name" value="RIBOSOMAL-PROCESSING CYSTEINE PROTEASE PRP"/>
    <property type="match status" value="1"/>
</dbReference>
<gene>
    <name evidence="7" type="ORF">P5G51_008640</name>
</gene>
<keyword evidence="3" id="KW-0378">Hydrolase</keyword>
<evidence type="ECO:0000256" key="1">
    <source>
        <dbReference type="ARBA" id="ARBA00022517"/>
    </source>
</evidence>
<dbReference type="InterPro" id="IPR036764">
    <property type="entry name" value="Peptidase_Prp_sf"/>
</dbReference>
<dbReference type="Proteomes" id="UP001228376">
    <property type="component" value="Unassembled WGS sequence"/>
</dbReference>
<proteinExistence type="inferred from homology"/>
<evidence type="ECO:0000256" key="2">
    <source>
        <dbReference type="ARBA" id="ARBA00022670"/>
    </source>
</evidence>
<keyword evidence="8" id="KW-1185">Reference proteome</keyword>
<dbReference type="InterPro" id="IPR007422">
    <property type="entry name" value="Peptidase_Prp"/>
</dbReference>
<keyword evidence="2 7" id="KW-0645">Protease</keyword>
<evidence type="ECO:0000256" key="6">
    <source>
        <dbReference type="ARBA" id="ARBA00044538"/>
    </source>
</evidence>
<keyword evidence="1" id="KW-0690">Ribosome biogenesis</keyword>
<evidence type="ECO:0000256" key="4">
    <source>
        <dbReference type="ARBA" id="ARBA00022807"/>
    </source>
</evidence>
<dbReference type="GO" id="GO:0006508">
    <property type="term" value="P:proteolysis"/>
    <property type="evidence" value="ECO:0007669"/>
    <property type="project" value="UniProtKB-KW"/>
</dbReference>
<comment type="similarity">
    <text evidence="5">Belongs to the Prp family.</text>
</comment>
<evidence type="ECO:0000256" key="5">
    <source>
        <dbReference type="ARBA" id="ARBA00044503"/>
    </source>
</evidence>
<reference evidence="7 8" key="1">
    <citation type="submission" date="2023-10" db="EMBL/GenBank/DDBJ databases">
        <title>179-bfca-hs.</title>
        <authorList>
            <person name="Miliotis G."/>
            <person name="Sengupta P."/>
            <person name="Hameed A."/>
            <person name="Chuvochina M."/>
            <person name="Mcdonagh F."/>
            <person name="Simpson A.C."/>
            <person name="Singh N.K."/>
            <person name="Rekha P.D."/>
            <person name="Raman K."/>
            <person name="Hugenholtz P."/>
            <person name="Venkateswaran K."/>
        </authorList>
    </citation>
    <scope>NUCLEOTIDE SEQUENCE [LARGE SCALE GENOMIC DNA]</scope>
    <source>
        <strain evidence="7 8">179-BFC-A-HS</strain>
    </source>
</reference>
<dbReference type="PANTHER" id="PTHR39178">
    <property type="entry name" value="HYPOTHETICAL RIBOSOME-ASSOCIATED PROTEIN"/>
    <property type="match status" value="1"/>
</dbReference>
<dbReference type="EMBL" id="JAROCA020000001">
    <property type="protein sequence ID" value="MDY0405456.1"/>
    <property type="molecule type" value="Genomic_DNA"/>
</dbReference>
<dbReference type="CDD" id="cd16332">
    <property type="entry name" value="Prp-like"/>
    <property type="match status" value="1"/>
</dbReference>
<dbReference type="GO" id="GO:0008233">
    <property type="term" value="F:peptidase activity"/>
    <property type="evidence" value="ECO:0007669"/>
    <property type="project" value="UniProtKB-KW"/>
</dbReference>
<accession>A0ABU5CGK9</accession>
<sequence length="111" mass="12226">MIDAKIYRKDSRLFAFEVSGHANSGPYGYDLVCAAVSAITFGAVNAVSKLCKLELDITQSPDGGYLYAEIPETASDLQKDKASFLFESMLVSLETIEQEYSEFITITNHSK</sequence>